<evidence type="ECO:0000256" key="3">
    <source>
        <dbReference type="ARBA" id="ARBA00031255"/>
    </source>
</evidence>
<evidence type="ECO:0000259" key="4">
    <source>
        <dbReference type="Pfam" id="PF02867"/>
    </source>
</evidence>
<feature type="domain" description="Ribonucleotide reductase large subunit C-terminal" evidence="4">
    <location>
        <begin position="8"/>
        <end position="78"/>
    </location>
</feature>
<proteinExistence type="inferred from homology"/>
<dbReference type="EMBL" id="MG012795">
    <property type="protein sequence ID" value="AUL80185.1"/>
    <property type="molecule type" value="Genomic_DNA"/>
</dbReference>
<dbReference type="InterPro" id="IPR039718">
    <property type="entry name" value="Rrm1"/>
</dbReference>
<protein>
    <recommendedName>
        <fullName evidence="3">Ribonucleotide reductase large subunit</fullName>
    </recommendedName>
</protein>
<dbReference type="PANTHER" id="PTHR11573">
    <property type="entry name" value="RIBONUCLEOSIDE-DIPHOSPHATE REDUCTASE LARGE CHAIN"/>
    <property type="match status" value="1"/>
</dbReference>
<reference evidence="5" key="1">
    <citation type="journal article" date="2018" name="Emerg. Infect. Dis.">
        <title>Ocular Vaccinia Infection in Dairy Worker, Brazil.</title>
        <authorList>
            <person name="Teixeira Lima M."/>
            <person name="Pereira Oliveira G."/>
            <person name="Bretas de Oliveira D."/>
            <person name="Mesquita Vaz S."/>
            <person name="de Souza Trindade G."/>
            <person name="Santos Abrahao J."/>
            <person name="Geessien Kroon E."/>
        </authorList>
    </citation>
    <scope>NUCLEOTIDE SEQUENCE [LARGE SCALE GENOMIC DNA]</scope>
    <source>
        <strain evidence="5">CEyV1</strain>
    </source>
</reference>
<dbReference type="SUPFAM" id="SSF51998">
    <property type="entry name" value="PFL-like glycyl radical enzymes"/>
    <property type="match status" value="1"/>
</dbReference>
<dbReference type="PANTHER" id="PTHR11573:SF6">
    <property type="entry name" value="RIBONUCLEOSIDE-DIPHOSPHATE REDUCTASE LARGE SUBUNIT"/>
    <property type="match status" value="1"/>
</dbReference>
<keyword evidence="2" id="KW-0021">Allosteric enzyme</keyword>
<dbReference type="Proteomes" id="UP000270450">
    <property type="component" value="Segment"/>
</dbReference>
<evidence type="ECO:0000256" key="1">
    <source>
        <dbReference type="ARBA" id="ARBA00010406"/>
    </source>
</evidence>
<comment type="similarity">
    <text evidence="1">Belongs to the ribonucleoside diphosphate reductase large chain family.</text>
</comment>
<dbReference type="GO" id="GO:0005524">
    <property type="term" value="F:ATP binding"/>
    <property type="evidence" value="ECO:0007669"/>
    <property type="project" value="TreeGrafter"/>
</dbReference>
<accession>A0A2I6J149</accession>
<evidence type="ECO:0000256" key="2">
    <source>
        <dbReference type="ARBA" id="ARBA00022533"/>
    </source>
</evidence>
<dbReference type="InterPro" id="IPR000788">
    <property type="entry name" value="RNR_lg_C"/>
</dbReference>
<sequence>MADGGSIQNTNLPEDIKRVCKTIWGIPQKTIIKMAADRGAFIDQSQSMNIHIADPSYSKLTSMHFNGWSLGLKTGMYYLRTKPASAPIQFTLDKDRIKPLVVCDSEICTSCSG</sequence>
<evidence type="ECO:0000313" key="5">
    <source>
        <dbReference type="EMBL" id="AUL80185.1"/>
    </source>
</evidence>
<organism evidence="5">
    <name type="scientific">Vaccinia virus</name>
    <name type="common">VACV</name>
    <name type="synonym">Orthopoxvirus vaccinia</name>
    <dbReference type="NCBI Taxonomy" id="10245"/>
    <lineage>
        <taxon>Viruses</taxon>
        <taxon>Varidnaviria</taxon>
        <taxon>Bamfordvirae</taxon>
        <taxon>Nucleocytoviricota</taxon>
        <taxon>Pokkesviricetes</taxon>
        <taxon>Chitovirales</taxon>
        <taxon>Poxviridae</taxon>
        <taxon>Chordopoxvirinae</taxon>
        <taxon>Orthopoxvirus</taxon>
    </lineage>
</organism>
<dbReference type="Pfam" id="PF02867">
    <property type="entry name" value="Ribonuc_red_lgC"/>
    <property type="match status" value="1"/>
</dbReference>
<name>A0A2I6J149_VACCV</name>
<dbReference type="GO" id="GO:0009263">
    <property type="term" value="P:deoxyribonucleotide biosynthetic process"/>
    <property type="evidence" value="ECO:0007669"/>
    <property type="project" value="TreeGrafter"/>
</dbReference>
<dbReference type="GO" id="GO:0004748">
    <property type="term" value="F:ribonucleoside-diphosphate reductase activity, thioredoxin disulfide as acceptor"/>
    <property type="evidence" value="ECO:0007669"/>
    <property type="project" value="TreeGrafter"/>
</dbReference>
<dbReference type="Gene3D" id="3.20.70.20">
    <property type="match status" value="1"/>
</dbReference>